<evidence type="ECO:0000256" key="1">
    <source>
        <dbReference type="SAM" id="SignalP"/>
    </source>
</evidence>
<dbReference type="EMBL" id="CP020559">
    <property type="protein sequence ID" value="ARE88863.1"/>
    <property type="molecule type" value="Genomic_DNA"/>
</dbReference>
<dbReference type="RefSeq" id="WP_070963244.1">
    <property type="nucleotide sequence ID" value="NZ_CP017603.1"/>
</dbReference>
<dbReference type="PANTHER" id="PTHR30024:SF46">
    <property type="entry name" value="ABC TRANSPORTER, SUBSTRATE-BINDING LIPOPROTEIN"/>
    <property type="match status" value="1"/>
</dbReference>
<dbReference type="PROSITE" id="PS51257">
    <property type="entry name" value="PROKAR_LIPOPROTEIN"/>
    <property type="match status" value="1"/>
</dbReference>
<evidence type="ECO:0000313" key="3">
    <source>
        <dbReference type="EMBL" id="AOY74507.1"/>
    </source>
</evidence>
<sequence>MKRMMGLLLSLALMTVLAVGCSNNTERQPENTPAENDVEAAAEVKQEEKIHTKVAAPSGAPTLSMIKMFKENPSLGENVEVSYESVKSPDLMASRLMSSEVDIAVVPTNLAANIYNKGIPYQLAASNVWGVLYLVSSEDINDWNDLKGKEIDTIGRGLTPDIVLRYLLSSNGIDPEKDVTLNYLGEATELASAFIAEKSKISVIPEPVLSNVLMKKADTKVVLNLQEEWAKTTNMDSSYPQASLIIRKDIIESYPEFVEAFLKEFEESINWANDYPAEAGIYSEELQTGLNSQVVEKGMERSNIKFVNAIEAKRAIETYLKILLEYSPDIVGGKLPDDDFYFKK</sequence>
<dbReference type="InterPro" id="IPR027024">
    <property type="entry name" value="UCP027386_ABC_sbc_TM0202"/>
</dbReference>
<dbReference type="InterPro" id="IPR015168">
    <property type="entry name" value="SsuA/THI5"/>
</dbReference>
<dbReference type="Proteomes" id="UP000192478">
    <property type="component" value="Chromosome"/>
</dbReference>
<proteinExistence type="predicted"/>
<dbReference type="PIRSF" id="PIRSF027386">
    <property type="entry name" value="UCP027386_ABC_sbc_TM0202"/>
    <property type="match status" value="1"/>
</dbReference>
<evidence type="ECO:0000313" key="5">
    <source>
        <dbReference type="Proteomes" id="UP000177894"/>
    </source>
</evidence>
<keyword evidence="1" id="KW-0732">Signal</keyword>
<keyword evidence="5" id="KW-1185">Reference proteome</keyword>
<dbReference type="KEGG" id="cfm:BJL90_00190"/>
<evidence type="ECO:0000313" key="4">
    <source>
        <dbReference type="EMBL" id="ARE88863.1"/>
    </source>
</evidence>
<dbReference type="PANTHER" id="PTHR30024">
    <property type="entry name" value="ALIPHATIC SULFONATES-BINDING PROTEIN-RELATED"/>
    <property type="match status" value="1"/>
</dbReference>
<dbReference type="Proteomes" id="UP000177894">
    <property type="component" value="Chromosome"/>
</dbReference>
<organism evidence="4 6">
    <name type="scientific">Clostridium formicaceticum</name>
    <dbReference type="NCBI Taxonomy" id="1497"/>
    <lineage>
        <taxon>Bacteria</taxon>
        <taxon>Bacillati</taxon>
        <taxon>Bacillota</taxon>
        <taxon>Clostridia</taxon>
        <taxon>Eubacteriales</taxon>
        <taxon>Clostridiaceae</taxon>
        <taxon>Clostridium</taxon>
    </lineage>
</organism>
<protein>
    <submittedName>
        <fullName evidence="4">NMT1/THI5 like protein</fullName>
    </submittedName>
    <submittedName>
        <fullName evidence="3">Taurine ABC transporter substrate-binding protein</fullName>
    </submittedName>
</protein>
<gene>
    <name evidence="3" type="ORF">BJL90_00190</name>
    <name evidence="4" type="ORF">CLFO_32690</name>
</gene>
<feature type="chain" id="PRO_5041974498" evidence="1">
    <location>
        <begin position="19"/>
        <end position="344"/>
    </location>
</feature>
<name>A0AAC9RPC0_9CLOT</name>
<dbReference type="Gene3D" id="3.40.190.10">
    <property type="entry name" value="Periplasmic binding protein-like II"/>
    <property type="match status" value="2"/>
</dbReference>
<reference evidence="4 6" key="2">
    <citation type="submission" date="2017-03" db="EMBL/GenBank/DDBJ databases">
        <title>Complete sequence of Clostridium formicaceticum DSM 92.</title>
        <authorList>
            <person name="Poehlein A."/>
            <person name="Karl M."/>
            <person name="Bengelsdorf F.R."/>
            <person name="Duerre P."/>
            <person name="Daniel R."/>
        </authorList>
    </citation>
    <scope>NUCLEOTIDE SEQUENCE [LARGE SCALE GENOMIC DNA]</scope>
    <source>
        <strain evidence="4 6">DSM 92</strain>
    </source>
</reference>
<evidence type="ECO:0000259" key="2">
    <source>
        <dbReference type="Pfam" id="PF09084"/>
    </source>
</evidence>
<dbReference type="EMBL" id="CP017603">
    <property type="protein sequence ID" value="AOY74507.1"/>
    <property type="molecule type" value="Genomic_DNA"/>
</dbReference>
<accession>A0AAC9RPC0</accession>
<feature type="domain" description="SsuA/THI5-like" evidence="2">
    <location>
        <begin position="81"/>
        <end position="279"/>
    </location>
</feature>
<dbReference type="AlphaFoldDB" id="A0AAC9RPC0"/>
<evidence type="ECO:0000313" key="6">
    <source>
        <dbReference type="Proteomes" id="UP000192478"/>
    </source>
</evidence>
<feature type="signal peptide" evidence="1">
    <location>
        <begin position="1"/>
        <end position="18"/>
    </location>
</feature>
<reference evidence="3 5" key="1">
    <citation type="submission" date="2016-10" db="EMBL/GenBank/DDBJ databases">
        <title>Complete Genome Sequence of Acetogen Clostridium formicoaceticum ATCC 27076.</title>
        <authorList>
            <person name="Bao T."/>
            <person name="Cheng C."/>
            <person name="Zhao J."/>
            <person name="Yang S.-T."/>
            <person name="Wang J."/>
            <person name="Wang M."/>
        </authorList>
    </citation>
    <scope>NUCLEOTIDE SEQUENCE [LARGE SCALE GENOMIC DNA]</scope>
    <source>
        <strain evidence="3 5">ATCC 27076</strain>
    </source>
</reference>
<dbReference type="SUPFAM" id="SSF53850">
    <property type="entry name" value="Periplasmic binding protein-like II"/>
    <property type="match status" value="1"/>
</dbReference>
<dbReference type="Pfam" id="PF09084">
    <property type="entry name" value="NMT1"/>
    <property type="match status" value="1"/>
</dbReference>